<evidence type="ECO:0000256" key="4">
    <source>
        <dbReference type="ARBA" id="ARBA00023125"/>
    </source>
</evidence>
<keyword evidence="3" id="KW-0862">Zinc</keyword>
<reference evidence="7" key="1">
    <citation type="journal article" date="2023" name="G3 (Bethesda)">
        <title>Whole genome assemblies of Zophobas morio and Tenebrio molitor.</title>
        <authorList>
            <person name="Kaur S."/>
            <person name="Stinson S.A."/>
            <person name="diCenzo G.C."/>
        </authorList>
    </citation>
    <scope>NUCLEOTIDE SEQUENCE</scope>
    <source>
        <strain evidence="7">QUZm001</strain>
    </source>
</reference>
<evidence type="ECO:0000259" key="6">
    <source>
        <dbReference type="PROSITE" id="PS50950"/>
    </source>
</evidence>
<keyword evidence="2 5" id="KW-0863">Zinc-finger</keyword>
<dbReference type="Pfam" id="PF05485">
    <property type="entry name" value="THAP"/>
    <property type="match status" value="1"/>
</dbReference>
<keyword evidence="8" id="KW-1185">Reference proteome</keyword>
<dbReference type="InterPro" id="IPR052224">
    <property type="entry name" value="THAP_domain_protein"/>
</dbReference>
<dbReference type="GO" id="GO:0008270">
    <property type="term" value="F:zinc ion binding"/>
    <property type="evidence" value="ECO:0007669"/>
    <property type="project" value="UniProtKB-KW"/>
</dbReference>
<dbReference type="SMART" id="SM00692">
    <property type="entry name" value="DM3"/>
    <property type="match status" value="1"/>
</dbReference>
<evidence type="ECO:0000256" key="3">
    <source>
        <dbReference type="ARBA" id="ARBA00022833"/>
    </source>
</evidence>
<dbReference type="EMBL" id="JALNTZ010000006">
    <property type="protein sequence ID" value="KAJ3648459.1"/>
    <property type="molecule type" value="Genomic_DNA"/>
</dbReference>
<dbReference type="GO" id="GO:0003677">
    <property type="term" value="F:DNA binding"/>
    <property type="evidence" value="ECO:0007669"/>
    <property type="project" value="UniProtKB-UniRule"/>
</dbReference>
<dbReference type="SUPFAM" id="SSF57716">
    <property type="entry name" value="Glucocorticoid receptor-like (DNA-binding domain)"/>
    <property type="match status" value="1"/>
</dbReference>
<keyword evidence="4 5" id="KW-0238">DNA-binding</keyword>
<name>A0AA38M9U4_9CUCU</name>
<dbReference type="PANTHER" id="PTHR46927:SF3">
    <property type="entry name" value="THAP-TYPE DOMAIN-CONTAINING PROTEIN"/>
    <property type="match status" value="1"/>
</dbReference>
<dbReference type="PROSITE" id="PS50950">
    <property type="entry name" value="ZF_THAP"/>
    <property type="match status" value="1"/>
</dbReference>
<evidence type="ECO:0000256" key="2">
    <source>
        <dbReference type="ARBA" id="ARBA00022771"/>
    </source>
</evidence>
<protein>
    <recommendedName>
        <fullName evidence="6">THAP-type domain-containing protein</fullName>
    </recommendedName>
</protein>
<evidence type="ECO:0000256" key="1">
    <source>
        <dbReference type="ARBA" id="ARBA00022723"/>
    </source>
</evidence>
<comment type="caution">
    <text evidence="7">The sequence shown here is derived from an EMBL/GenBank/DDBJ whole genome shotgun (WGS) entry which is preliminary data.</text>
</comment>
<organism evidence="7 8">
    <name type="scientific">Zophobas morio</name>
    <dbReference type="NCBI Taxonomy" id="2755281"/>
    <lineage>
        <taxon>Eukaryota</taxon>
        <taxon>Metazoa</taxon>
        <taxon>Ecdysozoa</taxon>
        <taxon>Arthropoda</taxon>
        <taxon>Hexapoda</taxon>
        <taxon>Insecta</taxon>
        <taxon>Pterygota</taxon>
        <taxon>Neoptera</taxon>
        <taxon>Endopterygota</taxon>
        <taxon>Coleoptera</taxon>
        <taxon>Polyphaga</taxon>
        <taxon>Cucujiformia</taxon>
        <taxon>Tenebrionidae</taxon>
        <taxon>Zophobas</taxon>
    </lineage>
</organism>
<sequence length="175" mass="20339">MPGTICSIASCKNNYLRAKKEGKPITFFNFPKDPEIRAEWVRRCKRDDKFHPKYKRVCSKHFVEEDYKDIIKAKVMNVPPKKLRATAVPSLYLPEEESVSDDYQNMAETHNINILPIKLEATDLPLLYFFVEDGAAIIKTIPEKNATEKKIFEFKNEIVPDFCSTSQEIEVLPFY</sequence>
<dbReference type="InterPro" id="IPR006612">
    <property type="entry name" value="THAP_Znf"/>
</dbReference>
<evidence type="ECO:0000313" key="8">
    <source>
        <dbReference type="Proteomes" id="UP001168821"/>
    </source>
</evidence>
<evidence type="ECO:0000256" key="5">
    <source>
        <dbReference type="PROSITE-ProRule" id="PRU00309"/>
    </source>
</evidence>
<dbReference type="AlphaFoldDB" id="A0AA38M9U4"/>
<dbReference type="PANTHER" id="PTHR46927">
    <property type="entry name" value="AGAP005574-PA"/>
    <property type="match status" value="1"/>
</dbReference>
<keyword evidence="1" id="KW-0479">Metal-binding</keyword>
<feature type="domain" description="THAP-type" evidence="6">
    <location>
        <begin position="1"/>
        <end position="92"/>
    </location>
</feature>
<evidence type="ECO:0000313" key="7">
    <source>
        <dbReference type="EMBL" id="KAJ3648459.1"/>
    </source>
</evidence>
<dbReference type="Gene3D" id="6.20.210.20">
    <property type="entry name" value="THAP domain"/>
    <property type="match status" value="1"/>
</dbReference>
<proteinExistence type="predicted"/>
<gene>
    <name evidence="7" type="ORF">Zmor_020262</name>
</gene>
<dbReference type="SMART" id="SM00980">
    <property type="entry name" value="THAP"/>
    <property type="match status" value="1"/>
</dbReference>
<dbReference type="Proteomes" id="UP001168821">
    <property type="component" value="Unassembled WGS sequence"/>
</dbReference>
<accession>A0AA38M9U4</accession>
<dbReference type="InterPro" id="IPR038441">
    <property type="entry name" value="THAP_Znf_sf"/>
</dbReference>